<keyword evidence="3" id="KW-0333">Golgi apparatus</keyword>
<dbReference type="CDD" id="cd10314">
    <property type="entry name" value="FAM20_C"/>
    <property type="match status" value="1"/>
</dbReference>
<keyword evidence="4" id="KW-1015">Disulfide bond</keyword>
<feature type="compositionally biased region" description="Basic and acidic residues" evidence="9">
    <location>
        <begin position="75"/>
        <end position="93"/>
    </location>
</feature>
<evidence type="ECO:0000313" key="12">
    <source>
        <dbReference type="Proteomes" id="UP001353858"/>
    </source>
</evidence>
<dbReference type="InterPro" id="IPR009581">
    <property type="entry name" value="FAM20_C"/>
</dbReference>
<feature type="binding site" evidence="8">
    <location>
        <position position="746"/>
    </location>
    <ligand>
        <name>Mn(2+)</name>
        <dbReference type="ChEBI" id="CHEBI:29035"/>
    </ligand>
</feature>
<feature type="compositionally biased region" description="Basic and acidic residues" evidence="9">
    <location>
        <begin position="430"/>
        <end position="440"/>
    </location>
</feature>
<feature type="binding site" evidence="8">
    <location>
        <position position="917"/>
    </location>
    <ligand>
        <name>Mn(2+)</name>
        <dbReference type="ChEBI" id="CHEBI:29035"/>
    </ligand>
</feature>
<feature type="region of interest" description="Disordered" evidence="9">
    <location>
        <begin position="215"/>
        <end position="239"/>
    </location>
</feature>
<feature type="binding site" evidence="7">
    <location>
        <position position="725"/>
    </location>
    <ligand>
        <name>ATP</name>
        <dbReference type="ChEBI" id="CHEBI:30616"/>
    </ligand>
</feature>
<dbReference type="GO" id="GO:0005524">
    <property type="term" value="F:ATP binding"/>
    <property type="evidence" value="ECO:0007669"/>
    <property type="project" value="UniProtKB-KW"/>
</dbReference>
<evidence type="ECO:0000256" key="8">
    <source>
        <dbReference type="PIRSR" id="PIRSR624869-3"/>
    </source>
</evidence>
<feature type="region of interest" description="Disordered" evidence="9">
    <location>
        <begin position="75"/>
        <end position="118"/>
    </location>
</feature>
<keyword evidence="8" id="KW-0464">Manganese</keyword>
<comment type="subcellular location">
    <subcellularLocation>
        <location evidence="1">Golgi apparatus</location>
    </subcellularLocation>
</comment>
<feature type="region of interest" description="Disordered" evidence="9">
    <location>
        <begin position="281"/>
        <end position="316"/>
    </location>
</feature>
<dbReference type="GO" id="GO:0004674">
    <property type="term" value="F:protein serine/threonine kinase activity"/>
    <property type="evidence" value="ECO:0007669"/>
    <property type="project" value="TreeGrafter"/>
</dbReference>
<feature type="domain" description="FAM20 C-terminal" evidence="10">
    <location>
        <begin position="792"/>
        <end position="1003"/>
    </location>
</feature>
<evidence type="ECO:0000256" key="6">
    <source>
        <dbReference type="PIRSR" id="PIRSR624869-1"/>
    </source>
</evidence>
<proteinExistence type="inferred from homology"/>
<keyword evidence="8" id="KW-0479">Metal-binding</keyword>
<feature type="binding site" evidence="7">
    <location>
        <position position="709"/>
    </location>
    <ligand>
        <name>ATP</name>
        <dbReference type="ChEBI" id="CHEBI:30616"/>
    </ligand>
</feature>
<keyword evidence="5" id="KW-0325">Glycoprotein</keyword>
<evidence type="ECO:0000256" key="9">
    <source>
        <dbReference type="SAM" id="MobiDB-lite"/>
    </source>
</evidence>
<dbReference type="Pfam" id="PF06702">
    <property type="entry name" value="Fam20C"/>
    <property type="match status" value="1"/>
</dbReference>
<keyword evidence="7" id="KW-0067">ATP-binding</keyword>
<evidence type="ECO:0000256" key="1">
    <source>
        <dbReference type="ARBA" id="ARBA00004555"/>
    </source>
</evidence>
<feature type="binding site" evidence="7">
    <location>
        <begin position="828"/>
        <end position="831"/>
    </location>
    <ligand>
        <name>ATP</name>
        <dbReference type="ChEBI" id="CHEBI:30616"/>
    </ligand>
</feature>
<organism evidence="11 12">
    <name type="scientific">Aquatica leii</name>
    <dbReference type="NCBI Taxonomy" id="1421715"/>
    <lineage>
        <taxon>Eukaryota</taxon>
        <taxon>Metazoa</taxon>
        <taxon>Ecdysozoa</taxon>
        <taxon>Arthropoda</taxon>
        <taxon>Hexapoda</taxon>
        <taxon>Insecta</taxon>
        <taxon>Pterygota</taxon>
        <taxon>Neoptera</taxon>
        <taxon>Endopterygota</taxon>
        <taxon>Coleoptera</taxon>
        <taxon>Polyphaga</taxon>
        <taxon>Elateriformia</taxon>
        <taxon>Elateroidea</taxon>
        <taxon>Lampyridae</taxon>
        <taxon>Luciolinae</taxon>
        <taxon>Aquatica</taxon>
    </lineage>
</organism>
<keyword evidence="7" id="KW-0547">Nucleotide-binding</keyword>
<dbReference type="EMBL" id="JARPUR010000006">
    <property type="protein sequence ID" value="KAK4874580.1"/>
    <property type="molecule type" value="Genomic_DNA"/>
</dbReference>
<dbReference type="InterPro" id="IPR024869">
    <property type="entry name" value="FAM20"/>
</dbReference>
<evidence type="ECO:0000256" key="4">
    <source>
        <dbReference type="ARBA" id="ARBA00023157"/>
    </source>
</evidence>
<keyword evidence="12" id="KW-1185">Reference proteome</keyword>
<evidence type="ECO:0000256" key="7">
    <source>
        <dbReference type="PIRSR" id="PIRSR624869-2"/>
    </source>
</evidence>
<comment type="caution">
    <text evidence="11">The sequence shown here is derived from an EMBL/GenBank/DDBJ whole genome shotgun (WGS) entry which is preliminary data.</text>
</comment>
<reference evidence="12" key="1">
    <citation type="submission" date="2023-01" db="EMBL/GenBank/DDBJ databases">
        <title>Key to firefly adult light organ development and bioluminescence: homeobox transcription factors regulate luciferase expression and transportation to peroxisome.</title>
        <authorList>
            <person name="Fu X."/>
        </authorList>
    </citation>
    <scope>NUCLEOTIDE SEQUENCE [LARGE SCALE GENOMIC DNA]</scope>
</reference>
<feature type="compositionally biased region" description="Low complexity" evidence="9">
    <location>
        <begin position="170"/>
        <end position="183"/>
    </location>
</feature>
<dbReference type="Proteomes" id="UP001353858">
    <property type="component" value="Unassembled WGS sequence"/>
</dbReference>
<feature type="region of interest" description="Disordered" evidence="9">
    <location>
        <begin position="166"/>
        <end position="192"/>
    </location>
</feature>
<evidence type="ECO:0000313" key="11">
    <source>
        <dbReference type="EMBL" id="KAK4874580.1"/>
    </source>
</evidence>
<dbReference type="PANTHER" id="PTHR12450">
    <property type="entry name" value="DENTIN MATRIX PROTEIN 4 PROTEIN FAM20"/>
    <property type="match status" value="1"/>
</dbReference>
<evidence type="ECO:0000259" key="10">
    <source>
        <dbReference type="Pfam" id="PF06702"/>
    </source>
</evidence>
<evidence type="ECO:0000256" key="5">
    <source>
        <dbReference type="ARBA" id="ARBA00023180"/>
    </source>
</evidence>
<protein>
    <recommendedName>
        <fullName evidence="10">FAM20 C-terminal domain-containing protein</fullName>
    </recommendedName>
</protein>
<feature type="binding site" evidence="7">
    <location>
        <position position="902"/>
    </location>
    <ligand>
        <name>ATP</name>
        <dbReference type="ChEBI" id="CHEBI:30616"/>
    </ligand>
</feature>
<evidence type="ECO:0000256" key="2">
    <source>
        <dbReference type="ARBA" id="ARBA00006557"/>
    </source>
</evidence>
<feature type="compositionally biased region" description="Low complexity" evidence="9">
    <location>
        <begin position="288"/>
        <end position="298"/>
    </location>
</feature>
<sequence>MVTPSTSFAQVATAPARIPIQAVQAIGPEIKSIDVKELERELLPRLVDALKAVFALRKDSTEEVTSTKLTLDINRENKKQKDDQRTPPEEKGCIEGSQPSFSQQKDTNMVKKPRGWPKGRANLEARFREGLPCAKGAAAHLETFHQKGHHPFALKPQQRAVTKRIQPQLSVSSSSTTINSTSTDPRGVPYYPVNRPLVVQEKRNPLNSLILSKRKTNRNESISRPVTKPSAPTIARKSSLGYIQEQYSPTLRKKYRASLRPSDAEDFVNTHTNYKHHLVNTVNDNRSRSVTPASSSASKRVQFVNDPSSERAKSTKPKLGVGNLLKKFKIFDHKPASTSKLAASDKEQLLRSAPYTIESERKPQSATRENLLEQYQKNYRDTTTSAFVSRLRSEQNIRNTNEIRETSEIRKLTKDLSGQTQDLSGTLLERTTKSSKDNRKLKNSPPPESATQRNVAADFNAKSTIISDSSINTVSSKSVFNGLSSRTFFNMFGGGLKLKERLVVGFSIAAVLFTLLLVVDLQMDFGLSGHHVVPSHGRVKYINDADGPGGAYNSFKKRFLQKTHSASNNNASIETTGAASGFDKVAEEKLNKKVNPMKVKDEEHDDFSDLMDYMMLGSAEKEKRRVDVDREHIVIQKSMEGDLVRVDNPTVAQLKKLKIKKNATNLEKFQMQISQHELYGKDDIYVNKLLGEMATEPIIHVVQKTGGTQLKLIIDYPRGLQALFKPMRFPREQQTLPNHFYFTDFERHNAEIAAFHLDRLLGFRRAMPVTGRRLNMTSELYQKAEGDLLKTFFVSPSDNLCFHGKCTYYCDTSHAICGNPDMLEGSFAAFLPSKEFAPRKVWRHPWRRSYHKRRKAQWETESNYCAVVREIPPYDQGRRLYDLMDMSIFDFLIGNMDRHHYETFKMFGNDTFPLHLDHGRGFGKPYHDELSILAPVLQCCMIRQNTLQTLLTFHNGPVKLSAALRKSLEKDPVAPVLWEPHLEALDRRVQIILRGIRDCLQKGEDLGSEGNDANEDDT</sequence>
<feature type="binding site" evidence="7">
    <location>
        <position position="746"/>
    </location>
    <ligand>
        <name>ATP</name>
        <dbReference type="ChEBI" id="CHEBI:30616"/>
    </ligand>
</feature>
<comment type="cofactor">
    <cofactor evidence="8">
        <name>Mn(2+)</name>
        <dbReference type="ChEBI" id="CHEBI:29035"/>
    </cofactor>
</comment>
<dbReference type="AlphaFoldDB" id="A0AAN7Q0B0"/>
<name>A0AAN7Q0B0_9COLE</name>
<evidence type="ECO:0000256" key="3">
    <source>
        <dbReference type="ARBA" id="ARBA00023034"/>
    </source>
</evidence>
<dbReference type="PANTHER" id="PTHR12450:SF22">
    <property type="entry name" value="EXTRACELLULAR SERINE_THREONINE PROTEIN CG31145"/>
    <property type="match status" value="1"/>
</dbReference>
<dbReference type="GO" id="GO:0046872">
    <property type="term" value="F:metal ion binding"/>
    <property type="evidence" value="ECO:0007669"/>
    <property type="project" value="UniProtKB-KW"/>
</dbReference>
<comment type="similarity">
    <text evidence="2">Belongs to the FAM20 family.</text>
</comment>
<gene>
    <name evidence="11" type="ORF">RN001_013940</name>
</gene>
<accession>A0AAN7Q0B0</accession>
<feature type="active site" evidence="6">
    <location>
        <position position="897"/>
    </location>
</feature>
<feature type="compositionally biased region" description="Polar residues" evidence="9">
    <location>
        <begin position="97"/>
        <end position="107"/>
    </location>
</feature>
<feature type="binding site" evidence="7">
    <location>
        <position position="917"/>
    </location>
    <ligand>
        <name>ATP</name>
        <dbReference type="ChEBI" id="CHEBI:30616"/>
    </ligand>
</feature>
<feature type="region of interest" description="Disordered" evidence="9">
    <location>
        <begin position="423"/>
        <end position="452"/>
    </location>
</feature>
<dbReference type="GO" id="GO:0005794">
    <property type="term" value="C:Golgi apparatus"/>
    <property type="evidence" value="ECO:0007669"/>
    <property type="project" value="UniProtKB-SubCell"/>
</dbReference>